<feature type="region of interest" description="Disordered" evidence="1">
    <location>
        <begin position="407"/>
        <end position="494"/>
    </location>
</feature>
<reference evidence="2 3" key="1">
    <citation type="submission" date="2018-08" db="EMBL/GenBank/DDBJ databases">
        <authorList>
            <person name="Laetsch R D."/>
            <person name="Stevens L."/>
            <person name="Kumar S."/>
            <person name="Blaxter L. M."/>
        </authorList>
    </citation>
    <scope>NUCLEOTIDE SEQUENCE [LARGE SCALE GENOMIC DNA]</scope>
</reference>
<feature type="compositionally biased region" description="Basic and acidic residues" evidence="1">
    <location>
        <begin position="413"/>
        <end position="424"/>
    </location>
</feature>
<feature type="compositionally biased region" description="Basic and acidic residues" evidence="1">
    <location>
        <begin position="512"/>
        <end position="521"/>
    </location>
</feature>
<sequence length="553" mass="62285">MAPLPPPKPHVNLDYYSEQTRGNDQVITRAHSVLPASVRPNPSVRALSPRSIEPDLVAKDRYDPASKCFSYVPARALSEHFTASRKPQHLKQIDGVLPCATAAPSNMLSSPTESAFPSAKSIDSQQPYEPPKWADDIEKITNGSFFDQNSKLTDMNTTPANSNRTGNGPIANSTPKSESSKLNYPENDDEKPVIVEQAKHVSKRRKTNSDLDDLCDPNFYLTYASHVATPITRNASESGEVNGDIRGKGENYTGARATEGMRGKMNESNLQNTGISGKDICYRNQSAFDDYFSSPKSASSLSNANEDREAFRMRNCRSATSAPIYRESYGNRLFAHNRYDSLTDAENADDWLKFQLNKLKAKRENNPEVLRRKRQEKLLLEELKHVNGDRQKVRENGERTCSIGSYEQSADPLTEHRVEEERLQHSVRTPPYHDSDRCSGRLIDETSSSTVNSIRKTDLISSSALPPKPCDIVKHKPPTPPLRPHSRSPSSSPYLRRYHRIRTPFQETAYQRERNQIRRNDSNGNDMDDFDDSGEFSHLKNIVKVSLTTFHSK</sequence>
<feature type="compositionally biased region" description="Polar residues" evidence="1">
    <location>
        <begin position="107"/>
        <end position="127"/>
    </location>
</feature>
<keyword evidence="3" id="KW-1185">Reference proteome</keyword>
<feature type="compositionally biased region" description="Basic and acidic residues" evidence="1">
    <location>
        <begin position="431"/>
        <end position="444"/>
    </location>
</feature>
<name>A0A3P6TN29_LITSI</name>
<dbReference type="AlphaFoldDB" id="A0A3P6TN29"/>
<accession>A0A3P6TN29</accession>
<dbReference type="Proteomes" id="UP000277928">
    <property type="component" value="Unassembled WGS sequence"/>
</dbReference>
<feature type="compositionally biased region" description="Polar residues" evidence="1">
    <location>
        <begin position="141"/>
        <end position="182"/>
    </location>
</feature>
<evidence type="ECO:0000313" key="3">
    <source>
        <dbReference type="Proteomes" id="UP000277928"/>
    </source>
</evidence>
<organism evidence="2 3">
    <name type="scientific">Litomosoides sigmodontis</name>
    <name type="common">Filarial nematode worm</name>
    <dbReference type="NCBI Taxonomy" id="42156"/>
    <lineage>
        <taxon>Eukaryota</taxon>
        <taxon>Metazoa</taxon>
        <taxon>Ecdysozoa</taxon>
        <taxon>Nematoda</taxon>
        <taxon>Chromadorea</taxon>
        <taxon>Rhabditida</taxon>
        <taxon>Spirurina</taxon>
        <taxon>Spiruromorpha</taxon>
        <taxon>Filarioidea</taxon>
        <taxon>Onchocercidae</taxon>
        <taxon>Litomosoides</taxon>
    </lineage>
</organism>
<proteinExistence type="predicted"/>
<feature type="compositionally biased region" description="Polar residues" evidence="1">
    <location>
        <begin position="445"/>
        <end position="464"/>
    </location>
</feature>
<evidence type="ECO:0000256" key="1">
    <source>
        <dbReference type="SAM" id="MobiDB-lite"/>
    </source>
</evidence>
<dbReference type="EMBL" id="UYRX01000842">
    <property type="protein sequence ID" value="VDK86617.1"/>
    <property type="molecule type" value="Genomic_DNA"/>
</dbReference>
<dbReference type="OrthoDB" id="5856032at2759"/>
<dbReference type="STRING" id="42156.A0A3P6TN29"/>
<evidence type="ECO:0000313" key="2">
    <source>
        <dbReference type="EMBL" id="VDK86617.1"/>
    </source>
</evidence>
<feature type="region of interest" description="Disordered" evidence="1">
    <location>
        <begin position="512"/>
        <end position="534"/>
    </location>
</feature>
<feature type="region of interest" description="Disordered" evidence="1">
    <location>
        <begin position="107"/>
        <end position="191"/>
    </location>
</feature>
<protein>
    <submittedName>
        <fullName evidence="2">Uncharacterized protein</fullName>
    </submittedName>
</protein>
<gene>
    <name evidence="2" type="ORF">NLS_LOCUS7717</name>
</gene>